<dbReference type="PROSITE" id="PS50943">
    <property type="entry name" value="HTH_CROC1"/>
    <property type="match status" value="1"/>
</dbReference>
<dbReference type="Pfam" id="PF13560">
    <property type="entry name" value="HTH_31"/>
    <property type="match status" value="1"/>
</dbReference>
<dbReference type="Proteomes" id="UP001596203">
    <property type="component" value="Unassembled WGS sequence"/>
</dbReference>
<dbReference type="Gene3D" id="1.10.260.40">
    <property type="entry name" value="lambda repressor-like DNA-binding domains"/>
    <property type="match status" value="1"/>
</dbReference>
<keyword evidence="3" id="KW-1185">Reference proteome</keyword>
<sequence length="407" mass="44399">MPDSSESKFAARMRELRLERGISLRELARIAIYGKSYLHELETGMKEPTQQAAQRIDDALGAGGELVALASTGMRRREVIARAGIAVALPQTILSYGRQVGAGVPQQIIQRTARLRRIDDYLGGADTYDLYTTELNSTARLIREGKYSGTTGRALVAVLSEQAQLAGWAAFDAGRHGDAERLYRMSLAAACDAEDQALVGNAMAFLAYQELALGRPATDTATAACDAADSAVTPGVRALLHMRCAWTHAVNGQPDDVERHLGIGVACLTEPDDRPEPDWVYWVDHREAEIMTGRCWTVLRRPLRAIAVLEAALTRYEDTHARDKALYLSWLADAYLDVNEVEQSCATAARAVRLSAGVGSNRPGQRIEAFVSRLGPYALLPCVAELRGLVKDQARRRPTRVASPGTQ</sequence>
<dbReference type="InterPro" id="IPR010982">
    <property type="entry name" value="Lambda_DNA-bd_dom_sf"/>
</dbReference>
<gene>
    <name evidence="2" type="ORF">ACFP2T_01980</name>
</gene>
<evidence type="ECO:0000313" key="3">
    <source>
        <dbReference type="Proteomes" id="UP001596203"/>
    </source>
</evidence>
<accession>A0ABW1JZV0</accession>
<evidence type="ECO:0000259" key="1">
    <source>
        <dbReference type="PROSITE" id="PS50943"/>
    </source>
</evidence>
<dbReference type="EMBL" id="JBHSPR010000001">
    <property type="protein sequence ID" value="MFC6014966.1"/>
    <property type="molecule type" value="Genomic_DNA"/>
</dbReference>
<dbReference type="SUPFAM" id="SSF47413">
    <property type="entry name" value="lambda repressor-like DNA-binding domains"/>
    <property type="match status" value="1"/>
</dbReference>
<dbReference type="SMART" id="SM00530">
    <property type="entry name" value="HTH_XRE"/>
    <property type="match status" value="1"/>
</dbReference>
<organism evidence="2 3">
    <name type="scientific">Plantactinospora solaniradicis</name>
    <dbReference type="NCBI Taxonomy" id="1723736"/>
    <lineage>
        <taxon>Bacteria</taxon>
        <taxon>Bacillati</taxon>
        <taxon>Actinomycetota</taxon>
        <taxon>Actinomycetes</taxon>
        <taxon>Micromonosporales</taxon>
        <taxon>Micromonosporaceae</taxon>
        <taxon>Plantactinospora</taxon>
    </lineage>
</organism>
<dbReference type="InterPro" id="IPR001387">
    <property type="entry name" value="Cro/C1-type_HTH"/>
</dbReference>
<feature type="domain" description="HTH cro/C1-type" evidence="1">
    <location>
        <begin position="13"/>
        <end position="66"/>
    </location>
</feature>
<dbReference type="RefSeq" id="WP_377416592.1">
    <property type="nucleotide sequence ID" value="NZ_JBHSPR010000001.1"/>
</dbReference>
<evidence type="ECO:0000313" key="2">
    <source>
        <dbReference type="EMBL" id="MFC6014966.1"/>
    </source>
</evidence>
<name>A0ABW1JZV0_9ACTN</name>
<dbReference type="CDD" id="cd00093">
    <property type="entry name" value="HTH_XRE"/>
    <property type="match status" value="1"/>
</dbReference>
<reference evidence="3" key="1">
    <citation type="journal article" date="2019" name="Int. J. Syst. Evol. Microbiol.">
        <title>The Global Catalogue of Microorganisms (GCM) 10K type strain sequencing project: providing services to taxonomists for standard genome sequencing and annotation.</title>
        <authorList>
            <consortium name="The Broad Institute Genomics Platform"/>
            <consortium name="The Broad Institute Genome Sequencing Center for Infectious Disease"/>
            <person name="Wu L."/>
            <person name="Ma J."/>
        </authorList>
    </citation>
    <scope>NUCLEOTIDE SEQUENCE [LARGE SCALE GENOMIC DNA]</scope>
    <source>
        <strain evidence="3">ZS-35-S2</strain>
    </source>
</reference>
<protein>
    <submittedName>
        <fullName evidence="2">Helix-turn-helix domain-containing protein</fullName>
    </submittedName>
</protein>
<comment type="caution">
    <text evidence="2">The sequence shown here is derived from an EMBL/GenBank/DDBJ whole genome shotgun (WGS) entry which is preliminary data.</text>
</comment>
<proteinExistence type="predicted"/>